<sequence length="491" mass="54477">MKLEMLGICKSFGPIQVLKNMKLEILPGEIHALVGENGAGKSTLMKIVGGVIQKDAGEIRINDKLVEINKVRDAERLGIAIIHQELSVIPDMTITENVFLGNELRTLWGLVDEKTMNREVTKVLGKLGLDVNPKERCKNLGVGQLQLVEIAKALIHRAQLIVMDEPTSALTDYEIERLFTIIRSLKQDGVSFVYISHRLEELFTICDRLTVLRDGEYIGTSTIKELSFNQVISMMVGREIGDRFPKKTNRPGATILEVHNLSSTSKFHNISFNLRRGEILGIAGLMGAGRTELVRALFGAEPADSGEIWLNGKRVTIKSPKDAMALGLGFVTEDRKTEGLFIDFSLHFNIIATNFKKLSTYGLLHQQRIVPYVESLIQSLRVKTSSIYETAKNLSGGNQQKVVVAKWLGRKPTILILDEPTRGVDVGAKREIYEIMNDLAHQGVSIIMVSSELPEIVGMSDRVLVLRLGHQAGMLESDITQERIMSLATGV</sequence>
<protein>
    <submittedName>
        <fullName evidence="11">Monosaccharide-transporting ATPase</fullName>
        <ecNumber evidence="11">3.6.3.17</ecNumber>
    </submittedName>
</protein>
<dbReference type="SUPFAM" id="SSF52540">
    <property type="entry name" value="P-loop containing nucleoside triphosphate hydrolases"/>
    <property type="match status" value="2"/>
</dbReference>
<feature type="domain" description="ABC transporter" evidence="10">
    <location>
        <begin position="250"/>
        <end position="491"/>
    </location>
</feature>
<dbReference type="AlphaFoldDB" id="F8F0A6"/>
<name>F8F0A6_GRAC1</name>
<evidence type="ECO:0000256" key="5">
    <source>
        <dbReference type="ARBA" id="ARBA00022737"/>
    </source>
</evidence>
<dbReference type="RefSeq" id="WP_013968281.1">
    <property type="nucleotide sequence ID" value="NC_015732.1"/>
</dbReference>
<dbReference type="InterPro" id="IPR003439">
    <property type="entry name" value="ABC_transporter-like_ATP-bd"/>
</dbReference>
<proteinExistence type="predicted"/>
<comment type="subcellular location">
    <subcellularLocation>
        <location evidence="1">Cell membrane</location>
        <topology evidence="1">Peripheral membrane protein</topology>
    </subcellularLocation>
</comment>
<dbReference type="InterPro" id="IPR027417">
    <property type="entry name" value="P-loop_NTPase"/>
</dbReference>
<keyword evidence="9" id="KW-0472">Membrane</keyword>
<dbReference type="EC" id="3.6.3.17" evidence="11"/>
<dbReference type="KEGG" id="scd:Spica_0816"/>
<dbReference type="Proteomes" id="UP000000503">
    <property type="component" value="Chromosome"/>
</dbReference>
<accession>F8F0A6</accession>
<evidence type="ECO:0000256" key="8">
    <source>
        <dbReference type="ARBA" id="ARBA00022967"/>
    </source>
</evidence>
<keyword evidence="2" id="KW-0813">Transport</keyword>
<evidence type="ECO:0000256" key="2">
    <source>
        <dbReference type="ARBA" id="ARBA00022448"/>
    </source>
</evidence>
<gene>
    <name evidence="11" type="ordered locus">Spica_0816</name>
</gene>
<dbReference type="HOGENOM" id="CLU_000604_92_3_12"/>
<dbReference type="Pfam" id="PF00005">
    <property type="entry name" value="ABC_tran"/>
    <property type="match status" value="2"/>
</dbReference>
<evidence type="ECO:0000256" key="3">
    <source>
        <dbReference type="ARBA" id="ARBA00022475"/>
    </source>
</evidence>
<keyword evidence="11" id="KW-0378">Hydrolase</keyword>
<keyword evidence="7" id="KW-0067">ATP-binding</keyword>
<evidence type="ECO:0000259" key="10">
    <source>
        <dbReference type="PROSITE" id="PS50893"/>
    </source>
</evidence>
<dbReference type="GO" id="GO:0016887">
    <property type="term" value="F:ATP hydrolysis activity"/>
    <property type="evidence" value="ECO:0007669"/>
    <property type="project" value="InterPro"/>
</dbReference>
<keyword evidence="5" id="KW-0677">Repeat</keyword>
<evidence type="ECO:0000256" key="4">
    <source>
        <dbReference type="ARBA" id="ARBA00022597"/>
    </source>
</evidence>
<keyword evidence="12" id="KW-1185">Reference proteome</keyword>
<dbReference type="CDD" id="cd03216">
    <property type="entry name" value="ABC_Carb_Monos_I"/>
    <property type="match status" value="1"/>
</dbReference>
<dbReference type="InterPro" id="IPR050107">
    <property type="entry name" value="ABC_carbohydrate_import_ATPase"/>
</dbReference>
<dbReference type="PANTHER" id="PTHR43790:SF3">
    <property type="entry name" value="D-ALLOSE IMPORT ATP-BINDING PROTEIN ALSA-RELATED"/>
    <property type="match status" value="1"/>
</dbReference>
<keyword evidence="6" id="KW-0547">Nucleotide-binding</keyword>
<dbReference type="PROSITE" id="PS50893">
    <property type="entry name" value="ABC_TRANSPORTER_2"/>
    <property type="match status" value="2"/>
</dbReference>
<dbReference type="InterPro" id="IPR017871">
    <property type="entry name" value="ABC_transporter-like_CS"/>
</dbReference>
<dbReference type="SMART" id="SM00382">
    <property type="entry name" value="AAA"/>
    <property type="match status" value="2"/>
</dbReference>
<evidence type="ECO:0000256" key="7">
    <source>
        <dbReference type="ARBA" id="ARBA00022840"/>
    </source>
</evidence>
<evidence type="ECO:0000313" key="11">
    <source>
        <dbReference type="EMBL" id="AEJ18970.1"/>
    </source>
</evidence>
<evidence type="ECO:0000313" key="12">
    <source>
        <dbReference type="Proteomes" id="UP000000503"/>
    </source>
</evidence>
<dbReference type="OrthoDB" id="304830at2"/>
<feature type="domain" description="ABC transporter" evidence="10">
    <location>
        <begin position="3"/>
        <end position="239"/>
    </location>
</feature>
<reference evidence="12" key="1">
    <citation type="journal article" date="2013" name="Stand. Genomic Sci.">
        <title>Genome sequence of the thermophilic fresh-water bacterium Spirochaeta caldaria type strain (H1(T)), reclassification of Spirochaeta caldaria, Spirochaeta stenostrepta, and Spirochaeta zuelzerae in the genus Treponema as Treponema caldaria comb. nov., Treponema stenostrepta comb. nov., and Treponema zuelzerae comb. nov., and emendation of the genus Treponema.</title>
        <authorList>
            <person name="Abt B."/>
            <person name="Goker M."/>
            <person name="Scheuner C."/>
            <person name="Han C."/>
            <person name="Lu M."/>
            <person name="Misra M."/>
            <person name="Lapidus A."/>
            <person name="Nolan M."/>
            <person name="Lucas S."/>
            <person name="Hammon N."/>
            <person name="Deshpande S."/>
            <person name="Cheng J.F."/>
            <person name="Tapia R."/>
            <person name="Goodwin L.A."/>
            <person name="Pitluck S."/>
            <person name="Liolios K."/>
            <person name="Pagani I."/>
            <person name="Ivanova N."/>
            <person name="Mavromatis K."/>
            <person name="Mikhailova N."/>
            <person name="Huntemann M."/>
            <person name="Pati A."/>
            <person name="Chen A."/>
            <person name="Palaniappan K."/>
            <person name="Land M."/>
            <person name="Hauser L."/>
            <person name="Jeffries C.D."/>
            <person name="Rohde M."/>
            <person name="Spring S."/>
            <person name="Gronow S."/>
            <person name="Detter J.C."/>
            <person name="Bristow J."/>
            <person name="Eisen J.A."/>
            <person name="Markowitz V."/>
            <person name="Hugenholtz P."/>
            <person name="Kyrpides N.C."/>
            <person name="Woyke T."/>
            <person name="Klenk H.P."/>
        </authorList>
    </citation>
    <scope>NUCLEOTIDE SEQUENCE</scope>
    <source>
        <strain evidence="12">ATCC 51460 / DSM 7334 / H1</strain>
    </source>
</reference>
<dbReference type="GO" id="GO:0005524">
    <property type="term" value="F:ATP binding"/>
    <property type="evidence" value="ECO:0007669"/>
    <property type="project" value="UniProtKB-KW"/>
</dbReference>
<dbReference type="PROSITE" id="PS00211">
    <property type="entry name" value="ABC_TRANSPORTER_1"/>
    <property type="match status" value="1"/>
</dbReference>
<keyword evidence="3" id="KW-1003">Cell membrane</keyword>
<dbReference type="Gene3D" id="3.40.50.300">
    <property type="entry name" value="P-loop containing nucleotide triphosphate hydrolases"/>
    <property type="match status" value="2"/>
</dbReference>
<dbReference type="InterPro" id="IPR003593">
    <property type="entry name" value="AAA+_ATPase"/>
</dbReference>
<keyword evidence="8" id="KW-1278">Translocase</keyword>
<dbReference type="STRING" id="744872.Spica_0816"/>
<dbReference type="PANTHER" id="PTHR43790">
    <property type="entry name" value="CARBOHYDRATE TRANSPORT ATP-BINDING PROTEIN MG119-RELATED"/>
    <property type="match status" value="1"/>
</dbReference>
<dbReference type="CDD" id="cd03215">
    <property type="entry name" value="ABC_Carb_Monos_II"/>
    <property type="match status" value="1"/>
</dbReference>
<evidence type="ECO:0000256" key="6">
    <source>
        <dbReference type="ARBA" id="ARBA00022741"/>
    </source>
</evidence>
<organism evidence="11 12">
    <name type="scientific">Gracilinema caldarium (strain ATCC 51460 / DSM 7334 / H1)</name>
    <name type="common">Treponema caldarium</name>
    <dbReference type="NCBI Taxonomy" id="744872"/>
    <lineage>
        <taxon>Bacteria</taxon>
        <taxon>Pseudomonadati</taxon>
        <taxon>Spirochaetota</taxon>
        <taxon>Spirochaetia</taxon>
        <taxon>Spirochaetales</taxon>
        <taxon>Breznakiellaceae</taxon>
        <taxon>Gracilinema</taxon>
    </lineage>
</organism>
<evidence type="ECO:0000256" key="9">
    <source>
        <dbReference type="ARBA" id="ARBA00023136"/>
    </source>
</evidence>
<dbReference type="GO" id="GO:0005886">
    <property type="term" value="C:plasma membrane"/>
    <property type="evidence" value="ECO:0007669"/>
    <property type="project" value="UniProtKB-SubCell"/>
</dbReference>
<dbReference type="EMBL" id="CP002868">
    <property type="protein sequence ID" value="AEJ18970.1"/>
    <property type="molecule type" value="Genomic_DNA"/>
</dbReference>
<keyword evidence="4" id="KW-0762">Sugar transport</keyword>
<dbReference type="eggNOG" id="COG1129">
    <property type="taxonomic scope" value="Bacteria"/>
</dbReference>
<dbReference type="FunFam" id="3.40.50.300:FF:000127">
    <property type="entry name" value="Ribose import ATP-binding protein RbsA"/>
    <property type="match status" value="1"/>
</dbReference>
<evidence type="ECO:0000256" key="1">
    <source>
        <dbReference type="ARBA" id="ARBA00004202"/>
    </source>
</evidence>